<gene>
    <name evidence="2" type="ORF">SMRZ_LOCUS12419</name>
</gene>
<proteinExistence type="predicted"/>
<dbReference type="Pfam" id="PF17919">
    <property type="entry name" value="RT_RNaseH_2"/>
    <property type="match status" value="1"/>
</dbReference>
<sequence>MRDIRARLSHLLNKITSWNWTKEYEAGYRKMKTIISSELLLTQNDPSMPMIVAADPSAFELVVFIWLQLPEATEKDIMQVSRTLPSAKRKFSQMEKEPLALVFAVSRFHKFLYGRGITSLTNHKLLFTIFGSKSVVPAHSANHLQ</sequence>
<protein>
    <submittedName>
        <fullName evidence="2">Uncharacterized protein</fullName>
    </submittedName>
</protein>
<reference evidence="2 3" key="1">
    <citation type="submission" date="2018-11" db="EMBL/GenBank/DDBJ databases">
        <authorList>
            <consortium name="Pathogen Informatics"/>
        </authorList>
    </citation>
    <scope>NUCLEOTIDE SEQUENCE [LARGE SCALE GENOMIC DNA]</scope>
    <source>
        <strain evidence="2 3">Zambia</strain>
    </source>
</reference>
<dbReference type="InterPro" id="IPR041577">
    <property type="entry name" value="RT_RNaseH_2"/>
</dbReference>
<accession>A0A183M8P4</accession>
<keyword evidence="1" id="KW-0511">Multifunctional enzyme</keyword>
<dbReference type="PANTHER" id="PTHR37984:SF5">
    <property type="entry name" value="PROTEIN NYNRIN-LIKE"/>
    <property type="match status" value="1"/>
</dbReference>
<dbReference type="InterPro" id="IPR043502">
    <property type="entry name" value="DNA/RNA_pol_sf"/>
</dbReference>
<dbReference type="STRING" id="48269.A0A183M8P4"/>
<dbReference type="InterPro" id="IPR050951">
    <property type="entry name" value="Retrovirus_Pol_polyprotein"/>
</dbReference>
<evidence type="ECO:0000313" key="3">
    <source>
        <dbReference type="Proteomes" id="UP000277204"/>
    </source>
</evidence>
<dbReference type="Proteomes" id="UP000277204">
    <property type="component" value="Unassembled WGS sequence"/>
</dbReference>
<dbReference type="SUPFAM" id="SSF56672">
    <property type="entry name" value="DNA/RNA polymerases"/>
    <property type="match status" value="1"/>
</dbReference>
<evidence type="ECO:0000313" key="2">
    <source>
        <dbReference type="EMBL" id="VDP00226.1"/>
    </source>
</evidence>
<dbReference type="EMBL" id="UZAI01007784">
    <property type="protein sequence ID" value="VDP00226.1"/>
    <property type="molecule type" value="Genomic_DNA"/>
</dbReference>
<evidence type="ECO:0000256" key="1">
    <source>
        <dbReference type="ARBA" id="ARBA00023268"/>
    </source>
</evidence>
<dbReference type="AlphaFoldDB" id="A0A183M8P4"/>
<dbReference type="PANTHER" id="PTHR37984">
    <property type="entry name" value="PROTEIN CBG26694"/>
    <property type="match status" value="1"/>
</dbReference>
<dbReference type="GO" id="GO:0003824">
    <property type="term" value="F:catalytic activity"/>
    <property type="evidence" value="ECO:0007669"/>
    <property type="project" value="UniProtKB-KW"/>
</dbReference>
<name>A0A183M8P4_9TREM</name>
<organism evidence="2 3">
    <name type="scientific">Schistosoma margrebowiei</name>
    <dbReference type="NCBI Taxonomy" id="48269"/>
    <lineage>
        <taxon>Eukaryota</taxon>
        <taxon>Metazoa</taxon>
        <taxon>Spiralia</taxon>
        <taxon>Lophotrochozoa</taxon>
        <taxon>Platyhelminthes</taxon>
        <taxon>Trematoda</taxon>
        <taxon>Digenea</taxon>
        <taxon>Strigeidida</taxon>
        <taxon>Schistosomatoidea</taxon>
        <taxon>Schistosomatidae</taxon>
        <taxon>Schistosoma</taxon>
    </lineage>
</organism>
<keyword evidence="3" id="KW-1185">Reference proteome</keyword>